<dbReference type="SUPFAM" id="SSF52266">
    <property type="entry name" value="SGNH hydrolase"/>
    <property type="match status" value="1"/>
</dbReference>
<sequence length="604" mass="65678">MSEYDTGNPVPSASMPDAWDNMQSIDKFVNSSDETITTRTGEQLDTLHGVNVKADNQLTQQQADFETSQEERDAVVEETRQNLIPLSRQYMTLATAQADIANIPVGSTTYYRSPDNSALAIEVMNVGGTLQPTGRQMPSTKTVDDKINERLVPGEYRPGYFPAFFDRNGMVPAWFDGGKFDVAGLGPNVTQVVSEIPNEWAQKFIPQGDFSPYYFPFLYDQQGNVYAWFHGGLFDAPGLGPVLQEYVKNLVSGGEVDAVRSFIEGDQYKFFFKNSRIFAGQSTSLNIAFTGDSWTEKNTIPQSLINILGGTYKDPGWISCSDRTDGVMSGISPVTATNFTKYDGGSNNTNIPPYGCGPDGNGYYNNNTVGSLVWTGVTVTNLSVFYYDGSGTFTITIDSNTPVTIMGGNTGTAKKYDFSGLSATAHTVKIQSTGTGVVSILGMYGKNNSIASGLTVSRMGNGASIASDYFNFSSWIQPVAQYLDIDLLFIILGTNDFRLSQGVAEYKSGIVEIISKYRSATPDICICLMSPAQCNATGTPALSEYDKTMREIAVEQNVNFISGYQLFPKVYNSVGGAWADGLHLSPLGAYVLTRAIKKEFFIGG</sequence>
<protein>
    <submittedName>
        <fullName evidence="2">GDSL family lipase</fullName>
    </submittedName>
</protein>
<reference evidence="2" key="1">
    <citation type="submission" date="2019-01" db="EMBL/GenBank/DDBJ databases">
        <authorList>
            <person name="Lista F."/>
            <person name="Anselmo A."/>
        </authorList>
    </citation>
    <scope>NUCLEOTIDE SEQUENCE</scope>
    <source>
        <strain evidence="2">3S</strain>
    </source>
</reference>
<accession>A0A483N896</accession>
<organism evidence="2">
    <name type="scientific">Klebsiella pneumoniae</name>
    <dbReference type="NCBI Taxonomy" id="573"/>
    <lineage>
        <taxon>Bacteria</taxon>
        <taxon>Pseudomonadati</taxon>
        <taxon>Pseudomonadota</taxon>
        <taxon>Gammaproteobacteria</taxon>
        <taxon>Enterobacterales</taxon>
        <taxon>Enterobacteriaceae</taxon>
        <taxon>Klebsiella/Raoultella group</taxon>
        <taxon>Klebsiella</taxon>
        <taxon>Klebsiella pneumoniae complex</taxon>
    </lineage>
</organism>
<dbReference type="Pfam" id="PF13472">
    <property type="entry name" value="Lipase_GDSL_2"/>
    <property type="match status" value="1"/>
</dbReference>
<evidence type="ECO:0000313" key="2">
    <source>
        <dbReference type="EMBL" id="TCX95834.1"/>
    </source>
</evidence>
<feature type="domain" description="SGNH hydrolase-type esterase" evidence="1">
    <location>
        <begin position="477"/>
        <end position="588"/>
    </location>
</feature>
<comment type="caution">
    <text evidence="2">The sequence shown here is derived from an EMBL/GenBank/DDBJ whole genome shotgun (WGS) entry which is preliminary data.</text>
</comment>
<dbReference type="RefSeq" id="WP_101982754.1">
    <property type="nucleotide sequence ID" value="NZ_JANJFA010000001.1"/>
</dbReference>
<dbReference type="Gene3D" id="3.40.50.1110">
    <property type="entry name" value="SGNH hydrolase"/>
    <property type="match status" value="1"/>
</dbReference>
<dbReference type="InterPro" id="IPR013830">
    <property type="entry name" value="SGNH_hydro"/>
</dbReference>
<proteinExistence type="predicted"/>
<dbReference type="EMBL" id="SDCT01000002">
    <property type="protein sequence ID" value="TCX95834.1"/>
    <property type="molecule type" value="Genomic_DNA"/>
</dbReference>
<dbReference type="GO" id="GO:0016788">
    <property type="term" value="F:hydrolase activity, acting on ester bonds"/>
    <property type="evidence" value="ECO:0007669"/>
    <property type="project" value="UniProtKB-ARBA"/>
</dbReference>
<dbReference type="InterPro" id="IPR036514">
    <property type="entry name" value="SGNH_hydro_sf"/>
</dbReference>
<name>A0A483N896_KLEPN</name>
<evidence type="ECO:0000259" key="1">
    <source>
        <dbReference type="Pfam" id="PF13472"/>
    </source>
</evidence>
<gene>
    <name evidence="2" type="ORF">ETF13_01715</name>
</gene>
<dbReference type="AlphaFoldDB" id="A0A483N896"/>